<evidence type="ECO:0000256" key="9">
    <source>
        <dbReference type="ARBA" id="ARBA00023303"/>
    </source>
</evidence>
<evidence type="ECO:0000256" key="12">
    <source>
        <dbReference type="SAM" id="Phobius"/>
    </source>
</evidence>
<dbReference type="Proteomes" id="UP000887568">
    <property type="component" value="Unplaced"/>
</dbReference>
<evidence type="ECO:0000259" key="13">
    <source>
        <dbReference type="Pfam" id="PF00520"/>
    </source>
</evidence>
<dbReference type="PRINTS" id="PR00169">
    <property type="entry name" value="KCHANNEL"/>
</dbReference>
<comment type="subcellular location">
    <subcellularLocation>
        <location evidence="1">Cell membrane</location>
        <topology evidence="1">Multi-pass membrane protein</topology>
    </subcellularLocation>
</comment>
<feature type="transmembrane region" description="Helical" evidence="12">
    <location>
        <begin position="34"/>
        <end position="53"/>
    </location>
</feature>
<dbReference type="InterPro" id="IPR013821">
    <property type="entry name" value="K_chnl_volt-dep_KCNQ_C"/>
</dbReference>
<feature type="domain" description="Potassium channel voltage dependent KCNQ C-terminal" evidence="14">
    <location>
        <begin position="424"/>
        <end position="528"/>
    </location>
</feature>
<protein>
    <recommendedName>
        <fullName evidence="10">IKs producing slow voltage-gated potassium channel subunit alpha KvLQT1</fullName>
    </recommendedName>
</protein>
<keyword evidence="16" id="KW-1185">Reference proteome</keyword>
<dbReference type="Gene3D" id="6.10.140.1910">
    <property type="match status" value="2"/>
</dbReference>
<name>A0A913ZFH8_PATMI</name>
<dbReference type="Pfam" id="PF00520">
    <property type="entry name" value="Ion_trans"/>
    <property type="match status" value="1"/>
</dbReference>
<feature type="transmembrane region" description="Helical" evidence="12">
    <location>
        <begin position="166"/>
        <end position="188"/>
    </location>
</feature>
<sequence>MRSKHDHRIIDAQARHHLGDWGCKPTWDKKHEPIFSTVLACLIFSVLSTIPSCQFAEGVLFYMEIILVMFFSCEYLVRMWSAGCRQQYQGLRGRFKFGRKPILIIDLIVVVASAAVLCFGSEGHVFAASAIRGVRCLQILRMLHMDRQGGTWKLLGSVVFIHRQELITTLYIGFLMLIFVSYFVYLAERDNQDERGRKQFETYADALWWGVVTLTTIGYGDKVPITWLGKIIASCFSIFSISFFALPSGILGSGFALKVQHKQRQKHFSRQIPAAARLIQCAWRCHAAESTTDFISEATWKIHIAPPNANSTATPTAPSTPAFVNKTHLLKKRKNSKLKEALVQSTLLEFIPSKSSPEKTTGVNDTVFSEDPSSVFDRLNRRRLDGDREPSERYRPLQRLSEMFSMDLPDPESDIFSFAYVPETVTSLTPTHKIAIRAIRRIQYLVARKKFQQARKPIDVRDVIEQYSQGHMNMMVRIKELQRRLDQTVGKPGAYLTIDKRKQTILARMSMMENQMYVMDSKLDGCLKLLSTVAKKLEEQNGGQDSPRLEPAQSHI</sequence>
<evidence type="ECO:0000256" key="3">
    <source>
        <dbReference type="ARBA" id="ARBA00022475"/>
    </source>
</evidence>
<dbReference type="SUPFAM" id="SSF81324">
    <property type="entry name" value="Voltage-gated potassium channels"/>
    <property type="match status" value="1"/>
</dbReference>
<reference evidence="15" key="1">
    <citation type="submission" date="2022-11" db="UniProtKB">
        <authorList>
            <consortium name="EnsemblMetazoa"/>
        </authorList>
    </citation>
    <scope>IDENTIFICATION</scope>
</reference>
<feature type="transmembrane region" description="Helical" evidence="12">
    <location>
        <begin position="59"/>
        <end position="81"/>
    </location>
</feature>
<evidence type="ECO:0000256" key="10">
    <source>
        <dbReference type="ARBA" id="ARBA00032659"/>
    </source>
</evidence>
<keyword evidence="6 12" id="KW-1133">Transmembrane helix</keyword>
<evidence type="ECO:0000313" key="15">
    <source>
        <dbReference type="EnsemblMetazoa" id="XP_038049725.1"/>
    </source>
</evidence>
<keyword evidence="9" id="KW-0407">Ion channel</keyword>
<evidence type="ECO:0000256" key="2">
    <source>
        <dbReference type="ARBA" id="ARBA00022448"/>
    </source>
</evidence>
<evidence type="ECO:0000256" key="6">
    <source>
        <dbReference type="ARBA" id="ARBA00022989"/>
    </source>
</evidence>
<evidence type="ECO:0000313" key="16">
    <source>
        <dbReference type="Proteomes" id="UP000887568"/>
    </source>
</evidence>
<feature type="domain" description="Ion transport" evidence="13">
    <location>
        <begin position="34"/>
        <end position="261"/>
    </location>
</feature>
<evidence type="ECO:0000256" key="7">
    <source>
        <dbReference type="ARBA" id="ARBA00023065"/>
    </source>
</evidence>
<dbReference type="OMA" id="SICGANE"/>
<dbReference type="GO" id="GO:0008076">
    <property type="term" value="C:voltage-gated potassium channel complex"/>
    <property type="evidence" value="ECO:0007669"/>
    <property type="project" value="TreeGrafter"/>
</dbReference>
<dbReference type="AlphaFoldDB" id="A0A913ZFH8"/>
<dbReference type="FunFam" id="1.10.287.70:FF:000113">
    <property type="entry name" value="Potassium voltage-gated channel subfamily KQT member 1"/>
    <property type="match status" value="1"/>
</dbReference>
<dbReference type="InterPro" id="IPR005821">
    <property type="entry name" value="Ion_trans_dom"/>
</dbReference>
<keyword evidence="5" id="KW-0630">Potassium</keyword>
<proteinExistence type="predicted"/>
<dbReference type="InterPro" id="IPR003937">
    <property type="entry name" value="K_chnl_volt-dep_KCNQ"/>
</dbReference>
<dbReference type="Pfam" id="PF03520">
    <property type="entry name" value="KCNQ_channel"/>
    <property type="match status" value="1"/>
</dbReference>
<evidence type="ECO:0000256" key="4">
    <source>
        <dbReference type="ARBA" id="ARBA00022692"/>
    </source>
</evidence>
<feature type="transmembrane region" description="Helical" evidence="12">
    <location>
        <begin position="231"/>
        <end position="257"/>
    </location>
</feature>
<accession>A0A913ZFH8</accession>
<dbReference type="PANTHER" id="PTHR47735">
    <property type="entry name" value="POTASSIUM VOLTAGE-GATED CHANNEL SUBFAMILY KQT MEMBER 4"/>
    <property type="match status" value="1"/>
</dbReference>
<keyword evidence="8 12" id="KW-0472">Membrane</keyword>
<dbReference type="OrthoDB" id="8879391at2759"/>
<dbReference type="GeneID" id="119723233"/>
<feature type="transmembrane region" description="Helical" evidence="12">
    <location>
        <begin position="102"/>
        <end position="122"/>
    </location>
</feature>
<evidence type="ECO:0000259" key="14">
    <source>
        <dbReference type="Pfam" id="PF03520"/>
    </source>
</evidence>
<keyword evidence="4 12" id="KW-0812">Transmembrane</keyword>
<evidence type="ECO:0000256" key="1">
    <source>
        <dbReference type="ARBA" id="ARBA00004651"/>
    </source>
</evidence>
<comment type="catalytic activity">
    <reaction evidence="11">
        <text>K(+)(in) = K(+)(out)</text>
        <dbReference type="Rhea" id="RHEA:29463"/>
        <dbReference type="ChEBI" id="CHEBI:29103"/>
    </reaction>
</comment>
<dbReference type="PANTHER" id="PTHR47735:SF14">
    <property type="entry name" value="POTASSIUM VOLTAGE-GATED CHANNEL SUBFAMILY KQT MEMBER 1"/>
    <property type="match status" value="1"/>
</dbReference>
<organism evidence="15 16">
    <name type="scientific">Patiria miniata</name>
    <name type="common">Bat star</name>
    <name type="synonym">Asterina miniata</name>
    <dbReference type="NCBI Taxonomy" id="46514"/>
    <lineage>
        <taxon>Eukaryota</taxon>
        <taxon>Metazoa</taxon>
        <taxon>Echinodermata</taxon>
        <taxon>Eleutherozoa</taxon>
        <taxon>Asterozoa</taxon>
        <taxon>Asteroidea</taxon>
        <taxon>Valvatacea</taxon>
        <taxon>Valvatida</taxon>
        <taxon>Asterinidae</taxon>
        <taxon>Patiria</taxon>
    </lineage>
</organism>
<dbReference type="GO" id="GO:0005249">
    <property type="term" value="F:voltage-gated potassium channel activity"/>
    <property type="evidence" value="ECO:0007669"/>
    <property type="project" value="InterPro"/>
</dbReference>
<evidence type="ECO:0000256" key="5">
    <source>
        <dbReference type="ARBA" id="ARBA00022958"/>
    </source>
</evidence>
<keyword evidence="3" id="KW-1003">Cell membrane</keyword>
<keyword evidence="2" id="KW-0813">Transport</keyword>
<evidence type="ECO:0000256" key="11">
    <source>
        <dbReference type="ARBA" id="ARBA00034430"/>
    </source>
</evidence>
<dbReference type="PRINTS" id="PR01459">
    <property type="entry name" value="KCNQCHANNEL"/>
</dbReference>
<keyword evidence="7" id="KW-0406">Ion transport</keyword>
<evidence type="ECO:0000256" key="8">
    <source>
        <dbReference type="ARBA" id="ARBA00023136"/>
    </source>
</evidence>
<dbReference type="RefSeq" id="XP_038049725.1">
    <property type="nucleotide sequence ID" value="XM_038193797.1"/>
</dbReference>
<feature type="transmembrane region" description="Helical" evidence="12">
    <location>
        <begin position="200"/>
        <end position="219"/>
    </location>
</feature>
<dbReference type="Gene3D" id="1.10.287.70">
    <property type="match status" value="1"/>
</dbReference>
<dbReference type="EnsemblMetazoa" id="XM_038193797.1">
    <property type="protein sequence ID" value="XP_038049725.1"/>
    <property type="gene ID" value="LOC119723233"/>
</dbReference>